<evidence type="ECO:0000313" key="2">
    <source>
        <dbReference type="EMBL" id="GAA3760476.1"/>
    </source>
</evidence>
<feature type="region of interest" description="Disordered" evidence="1">
    <location>
        <begin position="146"/>
        <end position="185"/>
    </location>
</feature>
<dbReference type="Proteomes" id="UP001499884">
    <property type="component" value="Unassembled WGS sequence"/>
</dbReference>
<comment type="caution">
    <text evidence="2">The sequence shown here is derived from an EMBL/GenBank/DDBJ whole genome shotgun (WGS) entry which is preliminary data.</text>
</comment>
<evidence type="ECO:0000313" key="3">
    <source>
        <dbReference type="Proteomes" id="UP001499884"/>
    </source>
</evidence>
<proteinExistence type="predicted"/>
<evidence type="ECO:0008006" key="4">
    <source>
        <dbReference type="Google" id="ProtNLM"/>
    </source>
</evidence>
<accession>A0ABP7GAZ2</accession>
<reference evidence="3" key="1">
    <citation type="journal article" date="2019" name="Int. J. Syst. Evol. Microbiol.">
        <title>The Global Catalogue of Microorganisms (GCM) 10K type strain sequencing project: providing services to taxonomists for standard genome sequencing and annotation.</title>
        <authorList>
            <consortium name="The Broad Institute Genomics Platform"/>
            <consortium name="The Broad Institute Genome Sequencing Center for Infectious Disease"/>
            <person name="Wu L."/>
            <person name="Ma J."/>
        </authorList>
    </citation>
    <scope>NUCLEOTIDE SEQUENCE [LARGE SCALE GENOMIC DNA]</scope>
    <source>
        <strain evidence="3">JCM 30846</strain>
    </source>
</reference>
<name>A0ABP7GAZ2_9ACTN</name>
<keyword evidence="3" id="KW-1185">Reference proteome</keyword>
<dbReference type="InterPro" id="IPR046215">
    <property type="entry name" value="DUF6248"/>
</dbReference>
<sequence length="185" mass="20914">MTGPVRRPQRRLSEAEREVVRGVQSLPFHRMLHLGLVDPVPNPSPMSEDEGAWVREYVWPGFFHQIDDGYAFGFWRWAFCERGTCWNCLAGRCEWCMHRQKGGPDACDNAESVHNQHGRTVAKFIPRPGGEPCVWWCRCPCLKIDEQTEQPPADPDRTAATTPRNDSRRVCSGSGPSGQEPLPGL</sequence>
<evidence type="ECO:0000256" key="1">
    <source>
        <dbReference type="SAM" id="MobiDB-lite"/>
    </source>
</evidence>
<dbReference type="Pfam" id="PF19761">
    <property type="entry name" value="DUF6248"/>
    <property type="match status" value="1"/>
</dbReference>
<dbReference type="EMBL" id="BAABEP010000088">
    <property type="protein sequence ID" value="GAA3760476.1"/>
    <property type="molecule type" value="Genomic_DNA"/>
</dbReference>
<protein>
    <recommendedName>
        <fullName evidence="4">RanBP2-type domain-containing protein</fullName>
    </recommendedName>
</protein>
<dbReference type="RefSeq" id="WP_060880804.1">
    <property type="nucleotide sequence ID" value="NZ_BAABEP010000088.1"/>
</dbReference>
<organism evidence="2 3">
    <name type="scientific">Streptomyces tremellae</name>
    <dbReference type="NCBI Taxonomy" id="1124239"/>
    <lineage>
        <taxon>Bacteria</taxon>
        <taxon>Bacillati</taxon>
        <taxon>Actinomycetota</taxon>
        <taxon>Actinomycetes</taxon>
        <taxon>Kitasatosporales</taxon>
        <taxon>Streptomycetaceae</taxon>
        <taxon>Streptomyces</taxon>
    </lineage>
</organism>
<gene>
    <name evidence="2" type="ORF">GCM10023082_63410</name>
</gene>